<gene>
    <name evidence="2" type="ORF">METZ01_LOCUS318543</name>
</gene>
<organism evidence="2">
    <name type="scientific">marine metagenome</name>
    <dbReference type="NCBI Taxonomy" id="408172"/>
    <lineage>
        <taxon>unclassified sequences</taxon>
        <taxon>metagenomes</taxon>
        <taxon>ecological metagenomes</taxon>
    </lineage>
</organism>
<dbReference type="PANTHER" id="PTHR34512">
    <property type="entry name" value="CELL SURFACE PROTEIN"/>
    <property type="match status" value="1"/>
</dbReference>
<protein>
    <recommendedName>
        <fullName evidence="1">Pyrrolo-quinoline quinone repeat domain-containing protein</fullName>
    </recommendedName>
</protein>
<dbReference type="AlphaFoldDB" id="A0A382NX31"/>
<dbReference type="PANTHER" id="PTHR34512:SF30">
    <property type="entry name" value="OUTER MEMBRANE PROTEIN ASSEMBLY FACTOR BAMB"/>
    <property type="match status" value="1"/>
</dbReference>
<name>A0A382NX31_9ZZZZ</name>
<reference evidence="2" key="1">
    <citation type="submission" date="2018-05" db="EMBL/GenBank/DDBJ databases">
        <authorList>
            <person name="Lanie J.A."/>
            <person name="Ng W.-L."/>
            <person name="Kazmierczak K.M."/>
            <person name="Andrzejewski T.M."/>
            <person name="Davidsen T.M."/>
            <person name="Wayne K.J."/>
            <person name="Tettelin H."/>
            <person name="Glass J.I."/>
            <person name="Rusch D."/>
            <person name="Podicherti R."/>
            <person name="Tsui H.-C.T."/>
            <person name="Winkler M.E."/>
        </authorList>
    </citation>
    <scope>NUCLEOTIDE SEQUENCE</scope>
</reference>
<feature type="domain" description="Pyrrolo-quinoline quinone repeat" evidence="1">
    <location>
        <begin position="12"/>
        <end position="93"/>
    </location>
</feature>
<dbReference type="EMBL" id="UINC01103367">
    <property type="protein sequence ID" value="SVC65689.1"/>
    <property type="molecule type" value="Genomic_DNA"/>
</dbReference>
<evidence type="ECO:0000313" key="2">
    <source>
        <dbReference type="EMBL" id="SVC65689.1"/>
    </source>
</evidence>
<dbReference type="SUPFAM" id="SSF50998">
    <property type="entry name" value="Quinoprotein alcohol dehydrogenase-like"/>
    <property type="match status" value="1"/>
</dbReference>
<evidence type="ECO:0000259" key="1">
    <source>
        <dbReference type="Pfam" id="PF13360"/>
    </source>
</evidence>
<dbReference type="InterPro" id="IPR015943">
    <property type="entry name" value="WD40/YVTN_repeat-like_dom_sf"/>
</dbReference>
<dbReference type="InterPro" id="IPR011047">
    <property type="entry name" value="Quinoprotein_ADH-like_sf"/>
</dbReference>
<sequence>KVLWKAARRGRTATVSTPIFHEGHVFVSSAYGVGCNGFKVSYNDKNFSAKQTYANKSIANHHGGCIRVGDYVYASSSSTLACVNLKTGKEMWKERSAGKGSIVVVNNKIILRAESGPIALVELNPNAYKQISKLSHPDRSRARAWPHPVVSNGVLYIRDQDILLAYDLRK</sequence>
<dbReference type="Pfam" id="PF13360">
    <property type="entry name" value="PQQ_2"/>
    <property type="match status" value="1"/>
</dbReference>
<dbReference type="Gene3D" id="2.130.10.10">
    <property type="entry name" value="YVTN repeat-like/Quinoprotein amine dehydrogenase"/>
    <property type="match status" value="1"/>
</dbReference>
<dbReference type="InterPro" id="IPR002372">
    <property type="entry name" value="PQQ_rpt_dom"/>
</dbReference>
<accession>A0A382NX31</accession>
<feature type="non-terminal residue" evidence="2">
    <location>
        <position position="1"/>
    </location>
</feature>
<proteinExistence type="predicted"/>